<protein>
    <submittedName>
        <fullName evidence="2">C-type lectin domain family 4 member A-like</fullName>
    </submittedName>
</protein>
<organism evidence="1 2">
    <name type="scientific">Echinops telfairi</name>
    <name type="common">Lesser hedgehog tenrec</name>
    <dbReference type="NCBI Taxonomy" id="9371"/>
    <lineage>
        <taxon>Eukaryota</taxon>
        <taxon>Metazoa</taxon>
        <taxon>Chordata</taxon>
        <taxon>Craniata</taxon>
        <taxon>Vertebrata</taxon>
        <taxon>Euteleostomi</taxon>
        <taxon>Mammalia</taxon>
        <taxon>Eutheria</taxon>
        <taxon>Afrotheria</taxon>
        <taxon>Tenrecidae</taxon>
        <taxon>Tenrecinae</taxon>
        <taxon>Echinops</taxon>
    </lineage>
</organism>
<proteinExistence type="predicted"/>
<dbReference type="RefSeq" id="XP_045146459.1">
    <property type="nucleotide sequence ID" value="XM_045290524.1"/>
</dbReference>
<evidence type="ECO:0000313" key="1">
    <source>
        <dbReference type="Proteomes" id="UP000694863"/>
    </source>
</evidence>
<reference evidence="2" key="1">
    <citation type="submission" date="2025-08" db="UniProtKB">
        <authorList>
            <consortium name="RefSeq"/>
        </authorList>
    </citation>
    <scope>IDENTIFICATION</scope>
</reference>
<name>A0AC55D3Y5_ECHTE</name>
<keyword evidence="1" id="KW-1185">Reference proteome</keyword>
<evidence type="ECO:0000313" key="2">
    <source>
        <dbReference type="RefSeq" id="XP_045146459.1"/>
    </source>
</evidence>
<accession>A0AC55D3Y5</accession>
<dbReference type="Proteomes" id="UP000694863">
    <property type="component" value="Unplaced"/>
</dbReference>
<gene>
    <name evidence="2" type="primary">LOC123521701</name>
</gene>
<sequence>MFAKLFTEASGAEQESSEPKPVNEKMINLEGTVVTIYLKYKLSYFLLLCFHKLKKLIHNSLSNQSGKRLTDHPEYEHLTCRYQRKGLQEKGWACCPEHWKVFNTSCYFISSEWKTWHESQKTWSGMGAHLLNFITRNLDSLSAYYVGLSDPEGKNQWQWADGSPYNESTTFWRPGEPSHRDQRCVMINSVRGGWGWNDGRCDAHQRSICEMKKVYF</sequence>